<gene>
    <name evidence="1" type="ORF">CE91St55_03310</name>
</gene>
<comment type="caution">
    <text evidence="1">The sequence shown here is derived from an EMBL/GenBank/DDBJ whole genome shotgun (WGS) entry which is preliminary data.</text>
</comment>
<proteinExistence type="predicted"/>
<accession>A0AA37JH60</accession>
<organism evidence="1 2">
    <name type="scientific">Hungatella hathewayi</name>
    <dbReference type="NCBI Taxonomy" id="154046"/>
    <lineage>
        <taxon>Bacteria</taxon>
        <taxon>Bacillati</taxon>
        <taxon>Bacillota</taxon>
        <taxon>Clostridia</taxon>
        <taxon>Lachnospirales</taxon>
        <taxon>Lachnospiraceae</taxon>
        <taxon>Hungatella</taxon>
    </lineage>
</organism>
<name>A0AA37JH60_9FIRM</name>
<dbReference type="Gene3D" id="2.30.320.10">
    <property type="entry name" value="YwqG-like"/>
    <property type="match status" value="1"/>
</dbReference>
<evidence type="ECO:0000313" key="2">
    <source>
        <dbReference type="Proteomes" id="UP001055091"/>
    </source>
</evidence>
<evidence type="ECO:0000313" key="1">
    <source>
        <dbReference type="EMBL" id="GKG98349.1"/>
    </source>
</evidence>
<dbReference type="EMBL" id="BQNJ01000001">
    <property type="protein sequence ID" value="GKG98349.1"/>
    <property type="molecule type" value="Genomic_DNA"/>
</dbReference>
<dbReference type="Proteomes" id="UP001055091">
    <property type="component" value="Unassembled WGS sequence"/>
</dbReference>
<evidence type="ECO:0008006" key="3">
    <source>
        <dbReference type="Google" id="ProtNLM"/>
    </source>
</evidence>
<dbReference type="Pfam" id="PF09234">
    <property type="entry name" value="DUF1963"/>
    <property type="match status" value="1"/>
</dbReference>
<dbReference type="PANTHER" id="PTHR36436:SF6">
    <property type="entry name" value="SLL5081 PROTEIN"/>
    <property type="match status" value="1"/>
</dbReference>
<dbReference type="InterPro" id="IPR035948">
    <property type="entry name" value="YwqG-like_sf"/>
</dbReference>
<sequence length="85" mass="10283">MFAECDLVNQGYYLGNGWVKIPKEVRQRAEETARDRWMLLFQLDIVEYGDFELMFGNCGHIYFYITKEDLAARRFDRIWLVLQCY</sequence>
<dbReference type="PANTHER" id="PTHR36436">
    <property type="entry name" value="SLL5081 PROTEIN"/>
    <property type="match status" value="1"/>
</dbReference>
<dbReference type="InterPro" id="IPR015315">
    <property type="entry name" value="DUF1963"/>
</dbReference>
<protein>
    <recommendedName>
        <fullName evidence="3">DUF1963 domain-containing protein</fullName>
    </recommendedName>
</protein>
<dbReference type="AlphaFoldDB" id="A0AA37JH60"/>
<reference evidence="1" key="1">
    <citation type="submission" date="2022-01" db="EMBL/GenBank/DDBJ databases">
        <title>Novel bile acid biosynthetic pathways are enriched in the microbiome of centenarians.</title>
        <authorList>
            <person name="Sato Y."/>
            <person name="Atarashi K."/>
            <person name="Plichta R.D."/>
            <person name="Arai Y."/>
            <person name="Sasajima S."/>
            <person name="Kearney M.S."/>
            <person name="Suda W."/>
            <person name="Takeshita K."/>
            <person name="Sasaki T."/>
            <person name="Okamoto S."/>
            <person name="Skelly N.A."/>
            <person name="Okamura Y."/>
            <person name="Vlamakis H."/>
            <person name="Li Y."/>
            <person name="Tanoue T."/>
            <person name="Takei H."/>
            <person name="Nittono H."/>
            <person name="Narushima S."/>
            <person name="Irie J."/>
            <person name="Itoh H."/>
            <person name="Moriya K."/>
            <person name="Sugiura Y."/>
            <person name="Suematsu M."/>
            <person name="Moritoki N."/>
            <person name="Shibata S."/>
            <person name="Littman R.D."/>
            <person name="Fischbach A.M."/>
            <person name="Uwamino Y."/>
            <person name="Inoue T."/>
            <person name="Honda A."/>
            <person name="Hattori M."/>
            <person name="Murai T."/>
            <person name="Xavier J.R."/>
            <person name="Hirose N."/>
            <person name="Honda K."/>
        </authorList>
    </citation>
    <scope>NUCLEOTIDE SEQUENCE</scope>
    <source>
        <strain evidence="1">CE91-St55</strain>
    </source>
</reference>
<dbReference type="SUPFAM" id="SSF103032">
    <property type="entry name" value="Hypothetical protein YwqG"/>
    <property type="match status" value="1"/>
</dbReference>